<dbReference type="Gene3D" id="1.10.287.950">
    <property type="entry name" value="Methyl-accepting chemotaxis protein"/>
    <property type="match status" value="1"/>
</dbReference>
<evidence type="ECO:0000256" key="11">
    <source>
        <dbReference type="SAM" id="Phobius"/>
    </source>
</evidence>
<dbReference type="GO" id="GO:0007165">
    <property type="term" value="P:signal transduction"/>
    <property type="evidence" value="ECO:0007669"/>
    <property type="project" value="UniProtKB-KW"/>
</dbReference>
<evidence type="ECO:0000256" key="9">
    <source>
        <dbReference type="PROSITE-ProRule" id="PRU00284"/>
    </source>
</evidence>
<evidence type="ECO:0000256" key="4">
    <source>
        <dbReference type="ARBA" id="ARBA00022692"/>
    </source>
</evidence>
<dbReference type="OrthoDB" id="5867045at2"/>
<name>A0A1E2VAM4_9GAMM</name>
<dbReference type="AlphaFoldDB" id="A0A1E2VAM4"/>
<dbReference type="STRING" id="197479.BFW38_11235"/>
<dbReference type="Pfam" id="PF00015">
    <property type="entry name" value="MCPsignal"/>
    <property type="match status" value="1"/>
</dbReference>
<comment type="caution">
    <text evidence="13">The sequence shown here is derived from an EMBL/GenBank/DDBJ whole genome shotgun (WGS) entry which is preliminary data.</text>
</comment>
<evidence type="ECO:0000256" key="7">
    <source>
        <dbReference type="ARBA" id="ARBA00023224"/>
    </source>
</evidence>
<evidence type="ECO:0000256" key="3">
    <source>
        <dbReference type="ARBA" id="ARBA00022500"/>
    </source>
</evidence>
<evidence type="ECO:0000256" key="1">
    <source>
        <dbReference type="ARBA" id="ARBA00004651"/>
    </source>
</evidence>
<dbReference type="SMART" id="SM00283">
    <property type="entry name" value="MA"/>
    <property type="match status" value="1"/>
</dbReference>
<comment type="subcellular location">
    <subcellularLocation>
        <location evidence="1">Cell membrane</location>
        <topology evidence="1">Multi-pass membrane protein</topology>
    </subcellularLocation>
</comment>
<keyword evidence="10" id="KW-0175">Coiled coil</keyword>
<dbReference type="CDD" id="cd11386">
    <property type="entry name" value="MCP_signal"/>
    <property type="match status" value="1"/>
</dbReference>
<dbReference type="InterPro" id="IPR004089">
    <property type="entry name" value="MCPsignal_dom"/>
</dbReference>
<keyword evidence="14" id="KW-1185">Reference proteome</keyword>
<dbReference type="FunFam" id="1.10.287.950:FF:000001">
    <property type="entry name" value="Methyl-accepting chemotaxis sensory transducer"/>
    <property type="match status" value="1"/>
</dbReference>
<proteinExistence type="inferred from homology"/>
<evidence type="ECO:0000256" key="2">
    <source>
        <dbReference type="ARBA" id="ARBA00022475"/>
    </source>
</evidence>
<keyword evidence="2" id="KW-1003">Cell membrane</keyword>
<keyword evidence="5 11" id="KW-1133">Transmembrane helix</keyword>
<dbReference type="GO" id="GO:0006935">
    <property type="term" value="P:chemotaxis"/>
    <property type="evidence" value="ECO:0007669"/>
    <property type="project" value="UniProtKB-KW"/>
</dbReference>
<dbReference type="InterPro" id="IPR033479">
    <property type="entry name" value="dCache_1"/>
</dbReference>
<evidence type="ECO:0000256" key="8">
    <source>
        <dbReference type="ARBA" id="ARBA00029447"/>
    </source>
</evidence>
<dbReference type="PANTHER" id="PTHR32089:SF33">
    <property type="entry name" value="TOXIN COREGULATED PILUS BIOSYNTHESIS PROTEIN I"/>
    <property type="match status" value="1"/>
</dbReference>
<reference evidence="13 14" key="1">
    <citation type="submission" date="2016-08" db="EMBL/GenBank/DDBJ databases">
        <authorList>
            <person name="Seilhamer J.J."/>
        </authorList>
    </citation>
    <scope>NUCLEOTIDE SEQUENCE [LARGE SCALE GENOMIC DNA]</scope>
    <source>
        <strain evidence="13 14">PH27A</strain>
    </source>
</reference>
<evidence type="ECO:0000313" key="14">
    <source>
        <dbReference type="Proteomes" id="UP000094291"/>
    </source>
</evidence>
<gene>
    <name evidence="13" type="ORF">BFW38_11235</name>
</gene>
<keyword evidence="6 11" id="KW-0472">Membrane</keyword>
<keyword evidence="3" id="KW-0145">Chemotaxis</keyword>
<evidence type="ECO:0000256" key="6">
    <source>
        <dbReference type="ARBA" id="ARBA00023136"/>
    </source>
</evidence>
<dbReference type="Pfam" id="PF02743">
    <property type="entry name" value="dCache_1"/>
    <property type="match status" value="1"/>
</dbReference>
<feature type="domain" description="Methyl-accepting transducer" evidence="12">
    <location>
        <begin position="356"/>
        <end position="592"/>
    </location>
</feature>
<evidence type="ECO:0000256" key="5">
    <source>
        <dbReference type="ARBA" id="ARBA00022989"/>
    </source>
</evidence>
<accession>A0A1E2VAM4</accession>
<evidence type="ECO:0000259" key="12">
    <source>
        <dbReference type="PROSITE" id="PS50111"/>
    </source>
</evidence>
<dbReference type="EMBL" id="MDTQ01000001">
    <property type="protein sequence ID" value="ODC04024.1"/>
    <property type="molecule type" value="Genomic_DNA"/>
</dbReference>
<keyword evidence="4 11" id="KW-0812">Transmembrane</keyword>
<evidence type="ECO:0000256" key="10">
    <source>
        <dbReference type="SAM" id="Coils"/>
    </source>
</evidence>
<dbReference type="PANTHER" id="PTHR32089">
    <property type="entry name" value="METHYL-ACCEPTING CHEMOTAXIS PROTEIN MCPB"/>
    <property type="match status" value="1"/>
</dbReference>
<dbReference type="SUPFAM" id="SSF58104">
    <property type="entry name" value="Methyl-accepting chemotaxis protein (MCP) signaling domain"/>
    <property type="match status" value="1"/>
</dbReference>
<keyword evidence="7 9" id="KW-0807">Transducer</keyword>
<dbReference type="PROSITE" id="PS50111">
    <property type="entry name" value="CHEMOTAXIS_TRANSDUC_2"/>
    <property type="match status" value="1"/>
</dbReference>
<feature type="transmembrane region" description="Helical" evidence="11">
    <location>
        <begin position="272"/>
        <end position="295"/>
    </location>
</feature>
<dbReference type="RefSeq" id="WP_068998780.1">
    <property type="nucleotide sequence ID" value="NZ_MDTQ01000001.1"/>
</dbReference>
<dbReference type="Proteomes" id="UP000094291">
    <property type="component" value="Unassembled WGS sequence"/>
</dbReference>
<evidence type="ECO:0000313" key="13">
    <source>
        <dbReference type="EMBL" id="ODC04024.1"/>
    </source>
</evidence>
<comment type="similarity">
    <text evidence="8">Belongs to the methyl-accepting chemotaxis (MCP) protein family.</text>
</comment>
<dbReference type="Gene3D" id="3.30.450.20">
    <property type="entry name" value="PAS domain"/>
    <property type="match status" value="2"/>
</dbReference>
<protein>
    <submittedName>
        <fullName evidence="13">Chemotaxis protein</fullName>
    </submittedName>
</protein>
<organism evidence="13 14">
    <name type="scientific">Terasakiispira papahanaumokuakeensis</name>
    <dbReference type="NCBI Taxonomy" id="197479"/>
    <lineage>
        <taxon>Bacteria</taxon>
        <taxon>Pseudomonadati</taxon>
        <taxon>Pseudomonadota</taxon>
        <taxon>Gammaproteobacteria</taxon>
        <taxon>Oceanospirillales</taxon>
        <taxon>Terasakiispira</taxon>
    </lineage>
</organism>
<feature type="coiled-coil region" evidence="10">
    <location>
        <begin position="511"/>
        <end position="538"/>
    </location>
</feature>
<dbReference type="CDD" id="cd12913">
    <property type="entry name" value="PDC1_MCP_like"/>
    <property type="match status" value="1"/>
</dbReference>
<sequence length="638" mass="70247">MTLSLKKRILFFSLLFILVISAVQTWNGYIRFSHFNDDQSLSSQTLETHLIATTLNEKINSYFNALNSFHVEFNAQNQFADTDQVTQALTQLKSVDPNIQAAFVALKDGRSFENGRFFPGFNAKELKKEWYLRAFAGEHDIITKAYFGEGEQEDVFALAAPIYRQGQVVAVVAITLKVSMLSDFISHLTQNNQVFVYDHSGYVVSAQKTEMIGQNIHQLRPGFNQFKNGHDVLKYDINDRTALATKSTLPDRDWSVVSYTWDDVTSKPSHEMLIGSLVIFLVIGILALFIVALGVNRLVYRPIGGEPEEISQIIANLAQGDLTHQFKTSANDSGIHASIIKLNQKLSDIIQNSLTISDNVSASSEELTNVMDDAATNSRHELAEIETVTASITELSSTSREVSTNATEADQQADLAIQSVQRGQQALNNATQLTATINQSVTETAEMIAQLRHDTLNIGEVTDVISAVSEQTNLLALNAAIEAARAGEHGRGFAVVADEVRNLAARTHESTAQIQNIINQLQLQSEKANNNMAENVKAIQASVELSEEVKAAFDEVAQAVNAIADINKLVATASHEQFCITEDIERNTQRTLDLVNQNVSAVNQTQQAANELAQLAASQKEVMSFFKSQHTSKSQHTG</sequence>
<dbReference type="GO" id="GO:0005886">
    <property type="term" value="C:plasma membrane"/>
    <property type="evidence" value="ECO:0007669"/>
    <property type="project" value="UniProtKB-SubCell"/>
</dbReference>